<comment type="cofactor">
    <cofactor evidence="1">
        <name>a divalent metal cation</name>
        <dbReference type="ChEBI" id="CHEBI:60240"/>
    </cofactor>
</comment>
<dbReference type="InterPro" id="IPR027806">
    <property type="entry name" value="HARBI1_dom"/>
</dbReference>
<dbReference type="EMBL" id="MZMZ02000259">
    <property type="protein sequence ID" value="RQM31093.1"/>
    <property type="molecule type" value="Genomic_DNA"/>
</dbReference>
<evidence type="ECO:0000313" key="5">
    <source>
        <dbReference type="Proteomes" id="UP000284702"/>
    </source>
</evidence>
<protein>
    <recommendedName>
        <fullName evidence="3">DDE Tnp4 domain-containing protein</fullName>
    </recommendedName>
</protein>
<name>A0A425DP45_APHAT</name>
<proteinExistence type="predicted"/>
<evidence type="ECO:0000313" key="4">
    <source>
        <dbReference type="EMBL" id="RQM31093.1"/>
    </source>
</evidence>
<dbReference type="Pfam" id="PF13359">
    <property type="entry name" value="DDE_Tnp_4"/>
    <property type="match status" value="1"/>
</dbReference>
<reference evidence="4" key="1">
    <citation type="submission" date="2018-07" db="EMBL/GenBank/DDBJ databases">
        <title>Annotation of Aphanomyces astaci genome assembly.</title>
        <authorList>
            <person name="Studholme D.J."/>
        </authorList>
    </citation>
    <scope>NUCLEOTIDE SEQUENCE [LARGE SCALE GENOMIC DNA]</scope>
    <source>
        <strain evidence="4">Pc</strain>
    </source>
</reference>
<gene>
    <name evidence="4" type="ORF">B5M09_013168</name>
</gene>
<evidence type="ECO:0000259" key="3">
    <source>
        <dbReference type="Pfam" id="PF13359"/>
    </source>
</evidence>
<evidence type="ECO:0000256" key="1">
    <source>
        <dbReference type="ARBA" id="ARBA00001968"/>
    </source>
</evidence>
<comment type="caution">
    <text evidence="4">The sequence shown here is derived from an EMBL/GenBank/DDBJ whole genome shotgun (WGS) entry which is preliminary data.</text>
</comment>
<keyword evidence="2" id="KW-0479">Metal-binding</keyword>
<accession>A0A425DP45</accession>
<organism evidence="4 5">
    <name type="scientific">Aphanomyces astaci</name>
    <name type="common">Crayfish plague agent</name>
    <dbReference type="NCBI Taxonomy" id="112090"/>
    <lineage>
        <taxon>Eukaryota</taxon>
        <taxon>Sar</taxon>
        <taxon>Stramenopiles</taxon>
        <taxon>Oomycota</taxon>
        <taxon>Saprolegniomycetes</taxon>
        <taxon>Saprolegniales</taxon>
        <taxon>Verrucalvaceae</taxon>
        <taxon>Aphanomyces</taxon>
    </lineage>
</organism>
<dbReference type="AlphaFoldDB" id="A0A425DP45"/>
<sequence>MTVSAPCVAVSTLSSTDKYNIPTVAKVDFDNMLGIPQYEQWFSANLRCGHATFTKFITNLRAEMSSEHLRSYTHSFEKKVHNFLYFLGSEGGYRETAAAFGVSKSWCVDIVHWLSTVMLKLASKWIYLPKSKAGWFNVESGFKTKHQIPSVVGTIDGTLVDIQRPKDYDGIYNRNGDPSLNIRAVVDSSTRFMSVDIRPASFSDKNIWKVSALGRTIRCCVPTRCCLIGEHGTHSFRG</sequence>
<dbReference type="VEuPathDB" id="FungiDB:H257_05274"/>
<keyword evidence="5" id="KW-1185">Reference proteome</keyword>
<dbReference type="Proteomes" id="UP000284702">
    <property type="component" value="Unassembled WGS sequence"/>
</dbReference>
<feature type="domain" description="DDE Tnp4" evidence="3">
    <location>
        <begin position="155"/>
        <end position="217"/>
    </location>
</feature>
<dbReference type="GO" id="GO:0046872">
    <property type="term" value="F:metal ion binding"/>
    <property type="evidence" value="ECO:0007669"/>
    <property type="project" value="UniProtKB-KW"/>
</dbReference>
<evidence type="ECO:0000256" key="2">
    <source>
        <dbReference type="ARBA" id="ARBA00022723"/>
    </source>
</evidence>